<comment type="caution">
    <text evidence="2">The sequence shown here is derived from an EMBL/GenBank/DDBJ whole genome shotgun (WGS) entry which is preliminary data.</text>
</comment>
<sequence length="126" mass="13273">MRSLFKKASSVAAVAASMASLTIAGASAAHADSQYGCQYPYVCIYAGGTVNGSIIGMYRDVTSGYQNTSRTNVAVVNTRNDDTVWLRYVSGGTTYYSCLEPATSIYNSASIYGTLTGIRISDSATC</sequence>
<dbReference type="GeneID" id="95357706"/>
<evidence type="ECO:0000313" key="2">
    <source>
        <dbReference type="EMBL" id="GHE24559.1"/>
    </source>
</evidence>
<dbReference type="Proteomes" id="UP000617734">
    <property type="component" value="Unassembled WGS sequence"/>
</dbReference>
<reference evidence="2" key="1">
    <citation type="journal article" date="2014" name="Int. J. Syst. Evol. Microbiol.">
        <title>Complete genome sequence of Corynebacterium casei LMG S-19264T (=DSM 44701T), isolated from a smear-ripened cheese.</title>
        <authorList>
            <consortium name="US DOE Joint Genome Institute (JGI-PGF)"/>
            <person name="Walter F."/>
            <person name="Albersmeier A."/>
            <person name="Kalinowski J."/>
            <person name="Ruckert C."/>
        </authorList>
    </citation>
    <scope>NUCLEOTIDE SEQUENCE</scope>
    <source>
        <strain evidence="2">JCM 4646</strain>
    </source>
</reference>
<dbReference type="RefSeq" id="WP_229928051.1">
    <property type="nucleotide sequence ID" value="NZ_BNBO01000077.1"/>
</dbReference>
<dbReference type="AlphaFoldDB" id="A0A918YTR5"/>
<proteinExistence type="predicted"/>
<dbReference type="EMBL" id="BNBO01000077">
    <property type="protein sequence ID" value="GHE24559.1"/>
    <property type="molecule type" value="Genomic_DNA"/>
</dbReference>
<organism evidence="2 3">
    <name type="scientific">Kitasatospora indigofera</name>
    <dbReference type="NCBI Taxonomy" id="67307"/>
    <lineage>
        <taxon>Bacteria</taxon>
        <taxon>Bacillati</taxon>
        <taxon>Actinomycetota</taxon>
        <taxon>Actinomycetes</taxon>
        <taxon>Kitasatosporales</taxon>
        <taxon>Streptomycetaceae</taxon>
        <taxon>Kitasatospora</taxon>
    </lineage>
</organism>
<name>A0A918YTR5_9ACTN</name>
<gene>
    <name evidence="2" type="ORF">GCM10018781_74780</name>
</gene>
<protein>
    <recommendedName>
        <fullName evidence="4">Peptidase inhibitor family I36</fullName>
    </recommendedName>
</protein>
<evidence type="ECO:0008006" key="4">
    <source>
        <dbReference type="Google" id="ProtNLM"/>
    </source>
</evidence>
<evidence type="ECO:0000313" key="3">
    <source>
        <dbReference type="Proteomes" id="UP000617734"/>
    </source>
</evidence>
<keyword evidence="3" id="KW-1185">Reference proteome</keyword>
<feature type="signal peptide" evidence="1">
    <location>
        <begin position="1"/>
        <end position="31"/>
    </location>
</feature>
<feature type="chain" id="PRO_5037185878" description="Peptidase inhibitor family I36" evidence="1">
    <location>
        <begin position="32"/>
        <end position="126"/>
    </location>
</feature>
<reference evidence="2" key="2">
    <citation type="submission" date="2020-09" db="EMBL/GenBank/DDBJ databases">
        <authorList>
            <person name="Sun Q."/>
            <person name="Ohkuma M."/>
        </authorList>
    </citation>
    <scope>NUCLEOTIDE SEQUENCE</scope>
    <source>
        <strain evidence="2">JCM 4646</strain>
    </source>
</reference>
<accession>A0A918YTR5</accession>
<evidence type="ECO:0000256" key="1">
    <source>
        <dbReference type="SAM" id="SignalP"/>
    </source>
</evidence>
<keyword evidence="1" id="KW-0732">Signal</keyword>